<keyword evidence="3" id="KW-0949">S-adenosyl-L-methionine</keyword>
<protein>
    <submittedName>
        <fullName evidence="4">Predicted O-methyltransferase YrrM</fullName>
    </submittedName>
</protein>
<evidence type="ECO:0000313" key="4">
    <source>
        <dbReference type="EMBL" id="SNR80389.1"/>
    </source>
</evidence>
<dbReference type="RefSeq" id="WP_089273064.1">
    <property type="nucleotide sequence ID" value="NZ_FZOC01000002.1"/>
</dbReference>
<organism evidence="4 5">
    <name type="scientific">Humidesulfovibrio mexicanus</name>
    <dbReference type="NCBI Taxonomy" id="147047"/>
    <lineage>
        <taxon>Bacteria</taxon>
        <taxon>Pseudomonadati</taxon>
        <taxon>Thermodesulfobacteriota</taxon>
        <taxon>Desulfovibrionia</taxon>
        <taxon>Desulfovibrionales</taxon>
        <taxon>Desulfovibrionaceae</taxon>
        <taxon>Humidesulfovibrio</taxon>
    </lineage>
</organism>
<dbReference type="Gene3D" id="3.40.50.150">
    <property type="entry name" value="Vaccinia Virus protein VP39"/>
    <property type="match status" value="1"/>
</dbReference>
<keyword evidence="2 4" id="KW-0808">Transferase</keyword>
<dbReference type="PANTHER" id="PTHR43167">
    <property type="entry name" value="PUTATIVE (AFU_ORTHOLOGUE AFUA_6G01830)-RELATED"/>
    <property type="match status" value="1"/>
</dbReference>
<dbReference type="EMBL" id="FZOC01000002">
    <property type="protein sequence ID" value="SNR80389.1"/>
    <property type="molecule type" value="Genomic_DNA"/>
</dbReference>
<evidence type="ECO:0000313" key="5">
    <source>
        <dbReference type="Proteomes" id="UP000198324"/>
    </source>
</evidence>
<keyword evidence="1 4" id="KW-0489">Methyltransferase</keyword>
<dbReference type="GO" id="GO:0032259">
    <property type="term" value="P:methylation"/>
    <property type="evidence" value="ECO:0007669"/>
    <property type="project" value="UniProtKB-KW"/>
</dbReference>
<dbReference type="PROSITE" id="PS51682">
    <property type="entry name" value="SAM_OMT_I"/>
    <property type="match status" value="1"/>
</dbReference>
<evidence type="ECO:0000256" key="2">
    <source>
        <dbReference type="ARBA" id="ARBA00022679"/>
    </source>
</evidence>
<proteinExistence type="predicted"/>
<sequence>MFRDIPQSVEVTQGHMKALEAWRKAQGVEPQRLLPQVEPEAGKLLALLLANCPPGDAAELGTGAGYSALWLALACRATGRKLVTFEPDPAKVELARHCLDTAGVFDVVELRQEDGVAGLDSLSGLSFCFIDAGPECAREAFETALAALPRGGLVIVGEAVSGAERFPQFLLDVEVDPRVDAVTLPLGAGLLICRKVS</sequence>
<dbReference type="InterPro" id="IPR002935">
    <property type="entry name" value="SAM_O-MeTrfase"/>
</dbReference>
<keyword evidence="5" id="KW-1185">Reference proteome</keyword>
<reference evidence="4 5" key="1">
    <citation type="submission" date="2017-06" db="EMBL/GenBank/DDBJ databases">
        <authorList>
            <person name="Kim H.J."/>
            <person name="Triplett B.A."/>
        </authorList>
    </citation>
    <scope>NUCLEOTIDE SEQUENCE [LARGE SCALE GENOMIC DNA]</scope>
    <source>
        <strain evidence="4 5">DSM 13116</strain>
    </source>
</reference>
<evidence type="ECO:0000256" key="1">
    <source>
        <dbReference type="ARBA" id="ARBA00022603"/>
    </source>
</evidence>
<evidence type="ECO:0000256" key="3">
    <source>
        <dbReference type="ARBA" id="ARBA00022691"/>
    </source>
</evidence>
<dbReference type="Proteomes" id="UP000198324">
    <property type="component" value="Unassembled WGS sequence"/>
</dbReference>
<dbReference type="AlphaFoldDB" id="A0A238ZBE6"/>
<name>A0A238ZBE6_9BACT</name>
<accession>A0A238ZBE6</accession>
<dbReference type="SUPFAM" id="SSF53335">
    <property type="entry name" value="S-adenosyl-L-methionine-dependent methyltransferases"/>
    <property type="match status" value="1"/>
</dbReference>
<dbReference type="PANTHER" id="PTHR43167:SF1">
    <property type="entry name" value="PUTATIVE (AFU_ORTHOLOGUE AFUA_6G01830)-RELATED"/>
    <property type="match status" value="1"/>
</dbReference>
<dbReference type="Pfam" id="PF01596">
    <property type="entry name" value="Methyltransf_3"/>
    <property type="match status" value="1"/>
</dbReference>
<dbReference type="OrthoDB" id="9811000at2"/>
<dbReference type="InterPro" id="IPR029063">
    <property type="entry name" value="SAM-dependent_MTases_sf"/>
</dbReference>
<gene>
    <name evidence="4" type="ORF">SAMN04488503_1385</name>
</gene>
<dbReference type="GO" id="GO:0008171">
    <property type="term" value="F:O-methyltransferase activity"/>
    <property type="evidence" value="ECO:0007669"/>
    <property type="project" value="InterPro"/>
</dbReference>